<dbReference type="PANTHER" id="PTHR33065">
    <property type="entry name" value="OS07G0486400 PROTEIN"/>
    <property type="match status" value="1"/>
</dbReference>
<dbReference type="Pfam" id="PF20241">
    <property type="entry name" value="DUF6598"/>
    <property type="match status" value="2"/>
</dbReference>
<organism evidence="2 3">
    <name type="scientific">Paspalum notatum var. saurae</name>
    <dbReference type="NCBI Taxonomy" id="547442"/>
    <lineage>
        <taxon>Eukaryota</taxon>
        <taxon>Viridiplantae</taxon>
        <taxon>Streptophyta</taxon>
        <taxon>Embryophyta</taxon>
        <taxon>Tracheophyta</taxon>
        <taxon>Spermatophyta</taxon>
        <taxon>Magnoliopsida</taxon>
        <taxon>Liliopsida</taxon>
        <taxon>Poales</taxon>
        <taxon>Poaceae</taxon>
        <taxon>PACMAD clade</taxon>
        <taxon>Panicoideae</taxon>
        <taxon>Andropogonodae</taxon>
        <taxon>Paspaleae</taxon>
        <taxon>Paspalinae</taxon>
        <taxon>Paspalum</taxon>
    </lineage>
</organism>
<accession>A0AAQ3T0Y7</accession>
<evidence type="ECO:0000313" key="3">
    <source>
        <dbReference type="Proteomes" id="UP001341281"/>
    </source>
</evidence>
<dbReference type="Proteomes" id="UP001341281">
    <property type="component" value="Chromosome 03"/>
</dbReference>
<proteinExistence type="predicted"/>
<reference evidence="2 3" key="1">
    <citation type="submission" date="2024-02" db="EMBL/GenBank/DDBJ databases">
        <title>High-quality chromosome-scale genome assembly of Pensacola bahiagrass (Paspalum notatum Flugge var. saurae).</title>
        <authorList>
            <person name="Vega J.M."/>
            <person name="Podio M."/>
            <person name="Orjuela J."/>
            <person name="Siena L.A."/>
            <person name="Pessino S.C."/>
            <person name="Combes M.C."/>
            <person name="Mariac C."/>
            <person name="Albertini E."/>
            <person name="Pupilli F."/>
            <person name="Ortiz J.P.A."/>
            <person name="Leblanc O."/>
        </authorList>
    </citation>
    <scope>NUCLEOTIDE SEQUENCE [LARGE SCALE GENOMIC DNA]</scope>
    <source>
        <strain evidence="2">R1</strain>
        <tissue evidence="2">Leaf</tissue>
    </source>
</reference>
<keyword evidence="3" id="KW-1185">Reference proteome</keyword>
<protein>
    <recommendedName>
        <fullName evidence="1">DUF6598 domain-containing protein</fullName>
    </recommendedName>
</protein>
<evidence type="ECO:0000259" key="1">
    <source>
        <dbReference type="Pfam" id="PF20241"/>
    </source>
</evidence>
<name>A0AAQ3T0Y7_PASNO</name>
<feature type="domain" description="DUF6598" evidence="1">
    <location>
        <begin position="101"/>
        <end position="190"/>
    </location>
</feature>
<sequence>MHVKNRTRCGARYRIGGGGNWQVPSACCGSRVGASGAHWLVSSLTHQGIIISVHLVPDGTSFPAATHAAFLPWPAGCCMPIHSRPLKMLAADLTSGLSRLDQSDYRCVYLFKCGRDNPQLINRKNRMLTLTSPYRALCATGNLFFEFHLKIKGEGPLTKISVEVFCHGLNDTPRRRYILALESHLSKMDMILASTSGNDTCKMVLYDSEVAGTKREFGSGGSVPLSRHVVAVPFGEDLLLYISVLDSYNKSRRVKFVIRNDVDKRTCNLGTYYKLHVNIIWKGVFRQSCAKWKVIGSAPFSFMSAVLAASFSTSFSYERSSFTILLQVDVLIFRFLRVAILDCRKMETQRKRRKGVGIPGLVAGKGPDEDLRRAAAVAAAAAAAVAVTRCSGVATREY</sequence>
<dbReference type="EMBL" id="CP144747">
    <property type="protein sequence ID" value="WVZ64823.1"/>
    <property type="molecule type" value="Genomic_DNA"/>
</dbReference>
<dbReference type="PANTHER" id="PTHR33065:SF186">
    <property type="entry name" value="OS08G0134900 PROTEIN"/>
    <property type="match status" value="1"/>
</dbReference>
<dbReference type="InterPro" id="IPR046533">
    <property type="entry name" value="DUF6598"/>
</dbReference>
<evidence type="ECO:0000313" key="2">
    <source>
        <dbReference type="EMBL" id="WVZ64823.1"/>
    </source>
</evidence>
<feature type="domain" description="DUF6598" evidence="1">
    <location>
        <begin position="192"/>
        <end position="279"/>
    </location>
</feature>
<gene>
    <name evidence="2" type="ORF">U9M48_014292</name>
</gene>
<dbReference type="AlphaFoldDB" id="A0AAQ3T0Y7"/>